<evidence type="ECO:0000256" key="1">
    <source>
        <dbReference type="SAM" id="SignalP"/>
    </source>
</evidence>
<comment type="caution">
    <text evidence="2">The sequence shown here is derived from an EMBL/GenBank/DDBJ whole genome shotgun (WGS) entry which is preliminary data.</text>
</comment>
<dbReference type="EMBL" id="VCHE01000072">
    <property type="protein sequence ID" value="KAB2572736.1"/>
    <property type="molecule type" value="Genomic_DNA"/>
</dbReference>
<evidence type="ECO:0000313" key="3">
    <source>
        <dbReference type="Proteomes" id="UP000325902"/>
    </source>
</evidence>
<keyword evidence="1" id="KW-0732">Signal</keyword>
<name>A0A5N5D4U8_9PEZI</name>
<accession>A0A5N5D4U8</accession>
<protein>
    <submittedName>
        <fullName evidence="2">Uncharacterized protein</fullName>
    </submittedName>
</protein>
<feature type="chain" id="PRO_5024939545" evidence="1">
    <location>
        <begin position="25"/>
        <end position="308"/>
    </location>
</feature>
<organism evidence="2 3">
    <name type="scientific">Lasiodiplodia theobromae</name>
    <dbReference type="NCBI Taxonomy" id="45133"/>
    <lineage>
        <taxon>Eukaryota</taxon>
        <taxon>Fungi</taxon>
        <taxon>Dikarya</taxon>
        <taxon>Ascomycota</taxon>
        <taxon>Pezizomycotina</taxon>
        <taxon>Dothideomycetes</taxon>
        <taxon>Dothideomycetes incertae sedis</taxon>
        <taxon>Botryosphaeriales</taxon>
        <taxon>Botryosphaeriaceae</taxon>
        <taxon>Lasiodiplodia</taxon>
    </lineage>
</organism>
<gene>
    <name evidence="2" type="ORF">DBV05_g8610</name>
</gene>
<reference evidence="2 3" key="1">
    <citation type="journal article" date="2019" name="Sci. Rep.">
        <title>A multi-omics analysis of the grapevine pathogen Lasiodiplodia theobromae reveals that temperature affects the expression of virulence- and pathogenicity-related genes.</title>
        <authorList>
            <person name="Felix C."/>
            <person name="Meneses R."/>
            <person name="Goncalves M.F.M."/>
            <person name="Tilleman L."/>
            <person name="Duarte A.S."/>
            <person name="Jorrin-Novo J.V."/>
            <person name="Van de Peer Y."/>
            <person name="Deforce D."/>
            <person name="Van Nieuwerburgh F."/>
            <person name="Esteves A.C."/>
            <person name="Alves A."/>
        </authorList>
    </citation>
    <scope>NUCLEOTIDE SEQUENCE [LARGE SCALE GENOMIC DNA]</scope>
    <source>
        <strain evidence="2 3">LA-SOL3</strain>
    </source>
</reference>
<evidence type="ECO:0000313" key="2">
    <source>
        <dbReference type="EMBL" id="KAB2572736.1"/>
    </source>
</evidence>
<sequence>MKFTFIVSYLGAVMLSAFLAASSAQHHSTYNEGSDLTAAVGEAVQPVAEFETKIRPAVDAALRTLSETISFGIFYGLHDPEWFEQEAAAANRRQNGASSRDPFWFSRTFLGPLGLFQLPPAPSTNPHHPAWTGADMASKMHWASVCETHDRLHEVARSLLAAASEPLDAITAALERFGPVEQFVADMVGEELAIRDYNAAAEMWGNRSLAGLLPPELDRPPVDVHELARVNRYLEQTGGTLLALQRGLLDFQKLTLSSAIDEVTAICNSRDARGVSVDRDWDRARTLLHDVWKEFELGIAEWYDSMDF</sequence>
<feature type="signal peptide" evidence="1">
    <location>
        <begin position="1"/>
        <end position="24"/>
    </location>
</feature>
<dbReference type="AlphaFoldDB" id="A0A5N5D4U8"/>
<proteinExistence type="predicted"/>
<keyword evidence="3" id="KW-1185">Reference proteome</keyword>
<dbReference type="Proteomes" id="UP000325902">
    <property type="component" value="Unassembled WGS sequence"/>
</dbReference>